<dbReference type="STRING" id="1231391.GCA_000308195_03492"/>
<name>A0A2U1CSX5_9BURK</name>
<evidence type="ECO:0000259" key="2">
    <source>
        <dbReference type="Pfam" id="PF02120"/>
    </source>
</evidence>
<evidence type="ECO:0000256" key="1">
    <source>
        <dbReference type="SAM" id="MobiDB-lite"/>
    </source>
</evidence>
<keyword evidence="3" id="KW-0282">Flagellum</keyword>
<dbReference type="Pfam" id="PF02120">
    <property type="entry name" value="Flg_hook"/>
    <property type="match status" value="1"/>
</dbReference>
<sequence length="417" mass="42269">MSVGGPSNLGTLLIRRLDTALSVAASQQSQIVNAGKSDAILQLADATRIAPLHNEGGRPLPETIDKALAQTERGGRQVEDARLQSRPLPQGTERPSTETSSTPSAPTTLGHAAKTILALLSRFPGQAPPVAGRAPLVQAGPAASGTAAAAGAAPPAQTSASGSGASGAGPSGPAAATPMAGHAASGDVGPALIARALGLAVGQSGLFYESHLRELASGARTAAQLKLEPQGQLRGSAAPAQTGSTPAAATHAGPSSAVPHGAPQAGSSASDNMPAEARSASAATGQAGQSHAPALLGLHPDTHLVVRQQLETLAAQAFNWHGEAWPDAPLDWEVSRRDEHGASDEAGTHWATRLRLSLPALGEIEARLSLHGSQVVMRLVAPQSAQTLKQHDQALRTEFQEGGLTLSQLSIQDRDEV</sequence>
<proteinExistence type="predicted"/>
<dbReference type="InterPro" id="IPR021136">
    <property type="entry name" value="Flagellar_hook_control-like_C"/>
</dbReference>
<dbReference type="AlphaFoldDB" id="A0A2U1CSX5"/>
<organism evidence="3 4">
    <name type="scientific">Pusillimonas noertemannii</name>
    <dbReference type="NCBI Taxonomy" id="305977"/>
    <lineage>
        <taxon>Bacteria</taxon>
        <taxon>Pseudomonadati</taxon>
        <taxon>Pseudomonadota</taxon>
        <taxon>Betaproteobacteria</taxon>
        <taxon>Burkholderiales</taxon>
        <taxon>Alcaligenaceae</taxon>
        <taxon>Pusillimonas</taxon>
    </lineage>
</organism>
<dbReference type="RefSeq" id="WP_116517851.1">
    <property type="nucleotide sequence ID" value="NZ_JACCEX010000008.1"/>
</dbReference>
<protein>
    <submittedName>
        <fullName evidence="3">Flagellar hook-length control protein FliK</fullName>
    </submittedName>
</protein>
<evidence type="ECO:0000313" key="4">
    <source>
        <dbReference type="Proteomes" id="UP000246145"/>
    </source>
</evidence>
<keyword evidence="3" id="KW-0969">Cilium</keyword>
<feature type="compositionally biased region" description="Basic and acidic residues" evidence="1">
    <location>
        <begin position="73"/>
        <end position="83"/>
    </location>
</feature>
<keyword evidence="4" id="KW-1185">Reference proteome</keyword>
<dbReference type="OrthoDB" id="5296742at2"/>
<feature type="region of interest" description="Disordered" evidence="1">
    <location>
        <begin position="147"/>
        <end position="185"/>
    </location>
</feature>
<feature type="domain" description="Flagellar hook-length control protein-like C-terminal" evidence="2">
    <location>
        <begin position="341"/>
        <end position="415"/>
    </location>
</feature>
<comment type="caution">
    <text evidence="3">The sequence shown here is derived from an EMBL/GenBank/DDBJ whole genome shotgun (WGS) entry which is preliminary data.</text>
</comment>
<feature type="compositionally biased region" description="Low complexity" evidence="1">
    <location>
        <begin position="147"/>
        <end position="163"/>
    </location>
</feature>
<gene>
    <name evidence="3" type="ORF">C7440_1315</name>
</gene>
<feature type="compositionally biased region" description="Low complexity" evidence="1">
    <location>
        <begin position="92"/>
        <end position="108"/>
    </location>
</feature>
<reference evidence="3 4" key="1">
    <citation type="submission" date="2018-04" db="EMBL/GenBank/DDBJ databases">
        <title>Genomic Encyclopedia of Type Strains, Phase IV (KMG-IV): sequencing the most valuable type-strain genomes for metagenomic binning, comparative biology and taxonomic classification.</title>
        <authorList>
            <person name="Goeker M."/>
        </authorList>
    </citation>
    <scope>NUCLEOTIDE SEQUENCE [LARGE SCALE GENOMIC DNA]</scope>
    <source>
        <strain evidence="3 4">DSM 10065</strain>
    </source>
</reference>
<dbReference type="Gene3D" id="3.30.750.140">
    <property type="match status" value="1"/>
</dbReference>
<dbReference type="InterPro" id="IPR038610">
    <property type="entry name" value="FliK-like_C_sf"/>
</dbReference>
<evidence type="ECO:0000313" key="3">
    <source>
        <dbReference type="EMBL" id="PVY68901.1"/>
    </source>
</evidence>
<accession>A0A2U1CSX5</accession>
<feature type="compositionally biased region" description="Low complexity" evidence="1">
    <location>
        <begin position="171"/>
        <end position="184"/>
    </location>
</feature>
<feature type="region of interest" description="Disordered" evidence="1">
    <location>
        <begin position="72"/>
        <end position="108"/>
    </location>
</feature>
<feature type="region of interest" description="Disordered" evidence="1">
    <location>
        <begin position="230"/>
        <end position="294"/>
    </location>
</feature>
<dbReference type="Proteomes" id="UP000246145">
    <property type="component" value="Unassembled WGS sequence"/>
</dbReference>
<dbReference type="EMBL" id="QEKO01000001">
    <property type="protein sequence ID" value="PVY68901.1"/>
    <property type="molecule type" value="Genomic_DNA"/>
</dbReference>
<feature type="compositionally biased region" description="Low complexity" evidence="1">
    <location>
        <begin position="275"/>
        <end position="292"/>
    </location>
</feature>
<keyword evidence="3" id="KW-0966">Cell projection</keyword>